<protein>
    <recommendedName>
        <fullName evidence="4">Flagella basal body P-ring formation protein FlgA</fullName>
    </recommendedName>
</protein>
<feature type="signal peptide" evidence="4">
    <location>
        <begin position="1"/>
        <end position="28"/>
    </location>
</feature>
<keyword evidence="4" id="KW-1005">Bacterial flagellum biogenesis</keyword>
<dbReference type="InterPro" id="IPR041231">
    <property type="entry name" value="FlgA_N"/>
</dbReference>
<comment type="function">
    <text evidence="4">Involved in the assembly process of the P-ring formation. It may associate with FlgF on the rod constituting a structure essential for the P-ring assembly or may act as a modulator protein for the P-ring assembly.</text>
</comment>
<name>A0A556ARY1_9BURK</name>
<accession>A0A556ARY1</accession>
<evidence type="ECO:0000256" key="4">
    <source>
        <dbReference type="RuleBase" id="RU362063"/>
    </source>
</evidence>
<keyword evidence="6" id="KW-0969">Cilium</keyword>
<reference evidence="6 7" key="1">
    <citation type="submission" date="2019-07" db="EMBL/GenBank/DDBJ databases">
        <title>Qingshengfaniella alkalisoli gen. nov., sp. nov., isolated from saline soil.</title>
        <authorList>
            <person name="Xu L."/>
            <person name="Huang X.-X."/>
            <person name="Sun J.-Q."/>
        </authorList>
    </citation>
    <scope>NUCLEOTIDE SEQUENCE [LARGE SCALE GENOMIC DNA]</scope>
    <source>
        <strain evidence="6 7">DSM 27279</strain>
    </source>
</reference>
<dbReference type="Gene3D" id="3.90.1210.10">
    <property type="entry name" value="Antifreeze-like/N-acetylneuraminic acid synthase C-terminal domain"/>
    <property type="match status" value="1"/>
</dbReference>
<evidence type="ECO:0000256" key="1">
    <source>
        <dbReference type="ARBA" id="ARBA00004418"/>
    </source>
</evidence>
<keyword evidence="6" id="KW-0966">Cell projection</keyword>
<dbReference type="InterPro" id="IPR013974">
    <property type="entry name" value="SAF"/>
</dbReference>
<comment type="subcellular location">
    <subcellularLocation>
        <location evidence="1 4">Periplasm</location>
    </subcellularLocation>
</comment>
<evidence type="ECO:0000256" key="2">
    <source>
        <dbReference type="ARBA" id="ARBA00022729"/>
    </source>
</evidence>
<dbReference type="CDD" id="cd11614">
    <property type="entry name" value="SAF_CpaB_FlgA_like"/>
    <property type="match status" value="1"/>
</dbReference>
<evidence type="ECO:0000313" key="6">
    <source>
        <dbReference type="EMBL" id="TSH95683.1"/>
    </source>
</evidence>
<dbReference type="GO" id="GO:0044780">
    <property type="term" value="P:bacterial-type flagellum assembly"/>
    <property type="evidence" value="ECO:0007669"/>
    <property type="project" value="InterPro"/>
</dbReference>
<comment type="caution">
    <text evidence="6">The sequence shown here is derived from an EMBL/GenBank/DDBJ whole genome shotgun (WGS) entry which is preliminary data.</text>
</comment>
<keyword evidence="3 4" id="KW-0574">Periplasm</keyword>
<dbReference type="NCBIfam" id="TIGR03170">
    <property type="entry name" value="flgA_cterm"/>
    <property type="match status" value="1"/>
</dbReference>
<comment type="similarity">
    <text evidence="4">Belongs to the FlgA family.</text>
</comment>
<evidence type="ECO:0000256" key="3">
    <source>
        <dbReference type="ARBA" id="ARBA00022764"/>
    </source>
</evidence>
<keyword evidence="7" id="KW-1185">Reference proteome</keyword>
<dbReference type="SMART" id="SM00858">
    <property type="entry name" value="SAF"/>
    <property type="match status" value="1"/>
</dbReference>
<dbReference type="PANTHER" id="PTHR36307:SF1">
    <property type="entry name" value="FLAGELLA BASAL BODY P-RING FORMATION PROTEIN FLGA"/>
    <property type="match status" value="1"/>
</dbReference>
<gene>
    <name evidence="6" type="primary">flgA</name>
    <name evidence="6" type="ORF">FOZ76_09795</name>
</gene>
<evidence type="ECO:0000259" key="5">
    <source>
        <dbReference type="SMART" id="SM00858"/>
    </source>
</evidence>
<dbReference type="PANTHER" id="PTHR36307">
    <property type="entry name" value="FLAGELLA BASAL BODY P-RING FORMATION PROTEIN FLGA"/>
    <property type="match status" value="1"/>
</dbReference>
<organism evidence="6 7">
    <name type="scientific">Verticiella sediminum</name>
    <dbReference type="NCBI Taxonomy" id="1247510"/>
    <lineage>
        <taxon>Bacteria</taxon>
        <taxon>Pseudomonadati</taxon>
        <taxon>Pseudomonadota</taxon>
        <taxon>Betaproteobacteria</taxon>
        <taxon>Burkholderiales</taxon>
        <taxon>Alcaligenaceae</taxon>
        <taxon>Verticiella</taxon>
    </lineage>
</organism>
<dbReference type="GO" id="GO:0042597">
    <property type="term" value="C:periplasmic space"/>
    <property type="evidence" value="ECO:0007669"/>
    <property type="project" value="UniProtKB-SubCell"/>
</dbReference>
<dbReference type="AlphaFoldDB" id="A0A556ARY1"/>
<dbReference type="EMBL" id="VLTJ01000020">
    <property type="protein sequence ID" value="TSH95683.1"/>
    <property type="molecule type" value="Genomic_DNA"/>
</dbReference>
<evidence type="ECO:0000313" key="7">
    <source>
        <dbReference type="Proteomes" id="UP000318405"/>
    </source>
</evidence>
<dbReference type="InterPro" id="IPR017585">
    <property type="entry name" value="SAF_FlgA"/>
</dbReference>
<dbReference type="RefSeq" id="WP_143947972.1">
    <property type="nucleotide sequence ID" value="NZ_VLTJ01000020.1"/>
</dbReference>
<dbReference type="Gene3D" id="2.30.30.760">
    <property type="match status" value="1"/>
</dbReference>
<dbReference type="Pfam" id="PF13144">
    <property type="entry name" value="ChapFlgA"/>
    <property type="match status" value="1"/>
</dbReference>
<keyword evidence="6" id="KW-0282">Flagellum</keyword>
<proteinExistence type="inferred from homology"/>
<dbReference type="OrthoDB" id="8561436at2"/>
<feature type="chain" id="PRO_5022268967" description="Flagella basal body P-ring formation protein FlgA" evidence="4">
    <location>
        <begin position="29"/>
        <end position="233"/>
    </location>
</feature>
<keyword evidence="2 4" id="KW-0732">Signal</keyword>
<dbReference type="InterPro" id="IPR039246">
    <property type="entry name" value="Flagellar_FlgA"/>
</dbReference>
<dbReference type="Pfam" id="PF17656">
    <property type="entry name" value="ChapFlgA_N"/>
    <property type="match status" value="1"/>
</dbReference>
<sequence>MLRTATPRRPLPAAAALVLAMASAPAAATPADTIAAAVTDYLVAQAAHLPGVPQVRVEAGSAARHPACDAPEAFLPPGTRLRARMSVGVRCAAPNVWTAYVQAQLSVPGDAWVAARPIDAGQPITAEDLAPRAGDLLALPATAILHPEQAIGAVATRRIAAGRELRTDALRSADAVLRGQTVRLVVHGAGFTATGEGQTLAAAGPGMPVQVRTASGQLVNGIVRDAGTVEVPL</sequence>
<dbReference type="Proteomes" id="UP000318405">
    <property type="component" value="Unassembled WGS sequence"/>
</dbReference>
<feature type="domain" description="SAF" evidence="5">
    <location>
        <begin position="109"/>
        <end position="171"/>
    </location>
</feature>